<evidence type="ECO:0000313" key="2">
    <source>
        <dbReference type="Proteomes" id="UP001190640"/>
    </source>
</evidence>
<organism evidence="2 3">
    <name type="scientific">Eublepharis macularius</name>
    <name type="common">Leopard gecko</name>
    <name type="synonym">Cyrtodactylus macularius</name>
    <dbReference type="NCBI Taxonomy" id="481883"/>
    <lineage>
        <taxon>Eukaryota</taxon>
        <taxon>Metazoa</taxon>
        <taxon>Chordata</taxon>
        <taxon>Craniata</taxon>
        <taxon>Vertebrata</taxon>
        <taxon>Euteleostomi</taxon>
        <taxon>Lepidosauria</taxon>
        <taxon>Squamata</taxon>
        <taxon>Bifurcata</taxon>
        <taxon>Gekkota</taxon>
        <taxon>Eublepharidae</taxon>
        <taxon>Eublepharinae</taxon>
        <taxon>Eublepharis</taxon>
    </lineage>
</organism>
<feature type="region of interest" description="Disordered" evidence="1">
    <location>
        <begin position="142"/>
        <end position="173"/>
    </location>
</feature>
<gene>
    <name evidence="3" type="primary">LOC129344153</name>
</gene>
<dbReference type="GeneID" id="129344153"/>
<evidence type="ECO:0000256" key="1">
    <source>
        <dbReference type="SAM" id="MobiDB-lite"/>
    </source>
</evidence>
<dbReference type="AlphaFoldDB" id="A0AA97KKT5"/>
<accession>A0AA97KKT5</accession>
<dbReference type="KEGG" id="emc:129344153"/>
<proteinExistence type="predicted"/>
<dbReference type="RefSeq" id="XP_054856644.1">
    <property type="nucleotide sequence ID" value="XM_055000669.1"/>
</dbReference>
<sequence>MAEWVPSNWREEWAEQAAAAMEEKGLTEHEREAAEETMVPFRLESLFPDRVDLAHTVRRNLTAVVEDIEVDMVEKEFLGERPRTSDTERRMEAVGLAHERIQARRDQFWTGPTAGKEEEEEEEEIDLLDGGMSPAAFLTATQRGRPHAPEQLREEPGTSTPRPPSPKRVRAFSRVPSFAQVLGRRRGGGVWLDGQLSEWTQGAWGSRLPW</sequence>
<evidence type="ECO:0000313" key="3">
    <source>
        <dbReference type="RefSeq" id="XP_054856644.1"/>
    </source>
</evidence>
<feature type="compositionally biased region" description="Basic and acidic residues" evidence="1">
    <location>
        <begin position="147"/>
        <end position="156"/>
    </location>
</feature>
<protein>
    <submittedName>
        <fullName evidence="3">Uncharacterized protein LOC129344153 isoform X1</fullName>
    </submittedName>
</protein>
<dbReference type="Proteomes" id="UP001190640">
    <property type="component" value="Chromosome 16"/>
</dbReference>
<keyword evidence="2" id="KW-1185">Reference proteome</keyword>
<name>A0AA97KKT5_EUBMA</name>
<reference evidence="3" key="1">
    <citation type="submission" date="2025-08" db="UniProtKB">
        <authorList>
            <consortium name="RefSeq"/>
        </authorList>
    </citation>
    <scope>IDENTIFICATION</scope>
    <source>
        <tissue evidence="3">Blood</tissue>
    </source>
</reference>